<accession>A0ABQ6AVH6</accession>
<dbReference type="Gene3D" id="3.30.1360.120">
    <property type="entry name" value="Probable tRNA modification gtpase trme, domain 1"/>
    <property type="match status" value="1"/>
</dbReference>
<comment type="caution">
    <text evidence="1">The sequence shown here is derived from an EMBL/GenBank/DDBJ whole genome shotgun (WGS) entry which is preliminary data.</text>
</comment>
<dbReference type="Proteomes" id="UP001156905">
    <property type="component" value="Unassembled WGS sequence"/>
</dbReference>
<dbReference type="EMBL" id="BSOW01000004">
    <property type="protein sequence ID" value="GLR84625.1"/>
    <property type="molecule type" value="Genomic_DNA"/>
</dbReference>
<keyword evidence="2" id="KW-1185">Reference proteome</keyword>
<name>A0ABQ6AVH6_9BRAD</name>
<sequence length="215" mass="23890">MAFLAAARRTPFGDVYAEFSEGETRSIDEASRQATVLFERKGGGPIDLRDLTRYGRFGVKGRGASDWLRSKGIAFPERINTLAPIASRTLDIVRLGAEDYLFLPQSVEQSASLSALRTEWEADGLPRKGFNAWREEVWAWFHISGTDVAELLAKTCPVDLNADRLPVRSVVQSRVAQMDCILARTDRAGNHGFDLFFDVASASFMMRSLRELGIG</sequence>
<proteinExistence type="predicted"/>
<evidence type="ECO:0000313" key="1">
    <source>
        <dbReference type="EMBL" id="GLR84625.1"/>
    </source>
</evidence>
<gene>
    <name evidence="1" type="ORF">GCM10007857_13350</name>
</gene>
<reference evidence="2" key="1">
    <citation type="journal article" date="2019" name="Int. J. Syst. Evol. Microbiol.">
        <title>The Global Catalogue of Microorganisms (GCM) 10K type strain sequencing project: providing services to taxonomists for standard genome sequencing and annotation.</title>
        <authorList>
            <consortium name="The Broad Institute Genomics Platform"/>
            <consortium name="The Broad Institute Genome Sequencing Center for Infectious Disease"/>
            <person name="Wu L."/>
            <person name="Ma J."/>
        </authorList>
    </citation>
    <scope>NUCLEOTIDE SEQUENCE [LARGE SCALE GENOMIC DNA]</scope>
    <source>
        <strain evidence="2">NBRC 102520</strain>
    </source>
</reference>
<organism evidence="1 2">
    <name type="scientific">Bradyrhizobium iriomotense</name>
    <dbReference type="NCBI Taxonomy" id="441950"/>
    <lineage>
        <taxon>Bacteria</taxon>
        <taxon>Pseudomonadati</taxon>
        <taxon>Pseudomonadota</taxon>
        <taxon>Alphaproteobacteria</taxon>
        <taxon>Hyphomicrobiales</taxon>
        <taxon>Nitrobacteraceae</taxon>
        <taxon>Bradyrhizobium</taxon>
    </lineage>
</organism>
<protein>
    <recommendedName>
        <fullName evidence="3">Sarcosine oxidase</fullName>
    </recommendedName>
</protein>
<dbReference type="RefSeq" id="WP_284262584.1">
    <property type="nucleotide sequence ID" value="NZ_BSOW01000004.1"/>
</dbReference>
<dbReference type="SUPFAM" id="SSF103025">
    <property type="entry name" value="Folate-binding domain"/>
    <property type="match status" value="1"/>
</dbReference>
<dbReference type="InterPro" id="IPR027266">
    <property type="entry name" value="TrmE/GcvT-like"/>
</dbReference>
<evidence type="ECO:0008006" key="3">
    <source>
        <dbReference type="Google" id="ProtNLM"/>
    </source>
</evidence>
<evidence type="ECO:0000313" key="2">
    <source>
        <dbReference type="Proteomes" id="UP001156905"/>
    </source>
</evidence>